<evidence type="ECO:0000256" key="1">
    <source>
        <dbReference type="SAM" id="Phobius"/>
    </source>
</evidence>
<dbReference type="AlphaFoldDB" id="A0A2T0QNC2"/>
<sequence length="86" mass="9186">MTAQTWVLVLGVGSALLSVAAALVGLPSFRRPPLRGQLTYDDIAHAHEEVNQERHADWVRGWRVTVLALFSAAFAMGAAVVGFVAA</sequence>
<organism evidence="2 3">
    <name type="scientific">Kineococcus rhizosphaerae</name>
    <dbReference type="NCBI Taxonomy" id="559628"/>
    <lineage>
        <taxon>Bacteria</taxon>
        <taxon>Bacillati</taxon>
        <taxon>Actinomycetota</taxon>
        <taxon>Actinomycetes</taxon>
        <taxon>Kineosporiales</taxon>
        <taxon>Kineosporiaceae</taxon>
        <taxon>Kineococcus</taxon>
    </lineage>
</organism>
<comment type="caution">
    <text evidence="2">The sequence shown here is derived from an EMBL/GenBank/DDBJ whole genome shotgun (WGS) entry which is preliminary data.</text>
</comment>
<dbReference type="EMBL" id="PVZF01000035">
    <property type="protein sequence ID" value="PRY06097.1"/>
    <property type="molecule type" value="Genomic_DNA"/>
</dbReference>
<evidence type="ECO:0000313" key="3">
    <source>
        <dbReference type="Proteomes" id="UP000238083"/>
    </source>
</evidence>
<keyword evidence="3" id="KW-1185">Reference proteome</keyword>
<keyword evidence="1" id="KW-1133">Transmembrane helix</keyword>
<gene>
    <name evidence="2" type="ORF">CLV37_13512</name>
</gene>
<evidence type="ECO:0000313" key="2">
    <source>
        <dbReference type="EMBL" id="PRY06097.1"/>
    </source>
</evidence>
<keyword evidence="1" id="KW-0812">Transmembrane</keyword>
<dbReference type="RefSeq" id="WP_146149620.1">
    <property type="nucleotide sequence ID" value="NZ_PVZF01000035.1"/>
</dbReference>
<accession>A0A2T0QNC2</accession>
<feature type="transmembrane region" description="Helical" evidence="1">
    <location>
        <begin position="6"/>
        <end position="26"/>
    </location>
</feature>
<keyword evidence="1" id="KW-0472">Membrane</keyword>
<reference evidence="2 3" key="1">
    <citation type="submission" date="2018-03" db="EMBL/GenBank/DDBJ databases">
        <title>Genomic Encyclopedia of Archaeal and Bacterial Type Strains, Phase II (KMG-II): from individual species to whole genera.</title>
        <authorList>
            <person name="Goeker M."/>
        </authorList>
    </citation>
    <scope>NUCLEOTIDE SEQUENCE [LARGE SCALE GENOMIC DNA]</scope>
    <source>
        <strain evidence="2 3">DSM 19711</strain>
    </source>
</reference>
<name>A0A2T0QNC2_9ACTN</name>
<protein>
    <submittedName>
        <fullName evidence="2">Uncharacterized protein</fullName>
    </submittedName>
</protein>
<feature type="transmembrane region" description="Helical" evidence="1">
    <location>
        <begin position="64"/>
        <end position="85"/>
    </location>
</feature>
<proteinExistence type="predicted"/>
<dbReference type="Proteomes" id="UP000238083">
    <property type="component" value="Unassembled WGS sequence"/>
</dbReference>